<keyword evidence="3" id="KW-1185">Reference proteome</keyword>
<dbReference type="Pfam" id="PF14534">
    <property type="entry name" value="DUF4440"/>
    <property type="match status" value="1"/>
</dbReference>
<evidence type="ECO:0000313" key="2">
    <source>
        <dbReference type="EMBL" id="AWV06545.1"/>
    </source>
</evidence>
<dbReference type="EMBL" id="CP029843">
    <property type="protein sequence ID" value="AWV06545.1"/>
    <property type="molecule type" value="Genomic_DNA"/>
</dbReference>
<dbReference type="Gene3D" id="3.10.450.50">
    <property type="match status" value="1"/>
</dbReference>
<sequence length="128" mass="14126">MDTVALQAHLLELEQRLLQPATRASVAALDGLVADDFVEIASSGRAFGKDEVLTRLPREAGLFQYRIEDFSLRLLGAGLALATYRATIVDADAARPARHSLRSSLWRHEDAGWRMVFHQGTPIAADRD</sequence>
<proteinExistence type="predicted"/>
<name>A0A2U9T587_9GAMM</name>
<gene>
    <name evidence="2" type="ORF">C9I47_0824</name>
</gene>
<dbReference type="SUPFAM" id="SSF54427">
    <property type="entry name" value="NTF2-like"/>
    <property type="match status" value="1"/>
</dbReference>
<dbReference type="Proteomes" id="UP000249447">
    <property type="component" value="Chromosome"/>
</dbReference>
<feature type="domain" description="DUF4440" evidence="1">
    <location>
        <begin position="10"/>
        <end position="115"/>
    </location>
</feature>
<evidence type="ECO:0000259" key="1">
    <source>
        <dbReference type="Pfam" id="PF14534"/>
    </source>
</evidence>
<organism evidence="2 3">
    <name type="scientific">Marilutibacter maris</name>
    <dbReference type="NCBI Taxonomy" id="1605891"/>
    <lineage>
        <taxon>Bacteria</taxon>
        <taxon>Pseudomonadati</taxon>
        <taxon>Pseudomonadota</taxon>
        <taxon>Gammaproteobacteria</taxon>
        <taxon>Lysobacterales</taxon>
        <taxon>Lysobacteraceae</taxon>
        <taxon>Marilutibacter</taxon>
    </lineage>
</organism>
<dbReference type="InterPro" id="IPR032710">
    <property type="entry name" value="NTF2-like_dom_sf"/>
</dbReference>
<dbReference type="RefSeq" id="WP_111265708.1">
    <property type="nucleotide sequence ID" value="NZ_CP029843.1"/>
</dbReference>
<dbReference type="KEGG" id="lmb:C9I47_0824"/>
<reference evidence="2 3" key="1">
    <citation type="submission" date="2018-05" db="EMBL/GenBank/DDBJ databases">
        <title>The complete genome of Lysobacter maris HZ9B, a marine bacterium antagonistic against terrestrial plant pathogens.</title>
        <authorList>
            <person name="Zhang X.-Q."/>
        </authorList>
    </citation>
    <scope>NUCLEOTIDE SEQUENCE [LARGE SCALE GENOMIC DNA]</scope>
    <source>
        <strain evidence="2 3">HZ9B</strain>
    </source>
</reference>
<dbReference type="AlphaFoldDB" id="A0A2U9T587"/>
<accession>A0A2U9T587</accession>
<dbReference type="OrthoDB" id="121974at2"/>
<dbReference type="InterPro" id="IPR027843">
    <property type="entry name" value="DUF4440"/>
</dbReference>
<evidence type="ECO:0000313" key="3">
    <source>
        <dbReference type="Proteomes" id="UP000249447"/>
    </source>
</evidence>
<protein>
    <recommendedName>
        <fullName evidence="1">DUF4440 domain-containing protein</fullName>
    </recommendedName>
</protein>